<organism evidence="2 3">
    <name type="scientific">Plasmodium falciparum IGH-CR14</name>
    <dbReference type="NCBI Taxonomy" id="580059"/>
    <lineage>
        <taxon>Eukaryota</taxon>
        <taxon>Sar</taxon>
        <taxon>Alveolata</taxon>
        <taxon>Apicomplexa</taxon>
        <taxon>Aconoidasida</taxon>
        <taxon>Haemosporida</taxon>
        <taxon>Plasmodiidae</taxon>
        <taxon>Plasmodium</taxon>
        <taxon>Plasmodium (Laverania)</taxon>
    </lineage>
</organism>
<feature type="non-terminal residue" evidence="2">
    <location>
        <position position="1"/>
    </location>
</feature>
<dbReference type="Proteomes" id="UP000054562">
    <property type="component" value="Unassembled WGS sequence"/>
</dbReference>
<accession>A0A0L1IAV1</accession>
<reference evidence="3" key="2">
    <citation type="submission" date="2015-07" db="EMBL/GenBank/DDBJ databases">
        <title>The genome sequence of Plasmodium falciparum IGH-CR14.</title>
        <authorList>
            <consortium name="The Broad Institute Genome Sequencing Platform"/>
            <person name="Volkman S.K."/>
            <person name="Neafsey D.E."/>
            <person name="Dash A.P."/>
            <person name="Chitnis C.E."/>
            <person name="Hartl D.L."/>
            <person name="Young S.K."/>
            <person name="Kodira C.D."/>
            <person name="Zeng Q."/>
            <person name="Koehrsen M."/>
            <person name="Godfrey P."/>
            <person name="Alvarado L."/>
            <person name="Berlin A."/>
            <person name="Borenstein D."/>
            <person name="Chen Z."/>
            <person name="Engels R."/>
            <person name="Freedman E."/>
            <person name="Gellesch M."/>
            <person name="Goldberg J."/>
            <person name="Griggs A."/>
            <person name="Gujja S."/>
            <person name="Heiman D."/>
            <person name="Hepburn T."/>
            <person name="Howarth C."/>
            <person name="Jen D."/>
            <person name="Larson L."/>
            <person name="Lewis B."/>
            <person name="Mehta T."/>
            <person name="Park D."/>
            <person name="Pearson M."/>
            <person name="Roberts A."/>
            <person name="Saif S."/>
            <person name="Shea T."/>
            <person name="Shenoy N."/>
            <person name="Sisk P."/>
            <person name="Stolte C."/>
            <person name="Sykes S."/>
            <person name="Walk T."/>
            <person name="White J."/>
            <person name="Yandava C."/>
            <person name="Wirth D.F."/>
            <person name="Nusbaum C."/>
            <person name="Birren B."/>
        </authorList>
    </citation>
    <scope>NUCLEOTIDE SEQUENCE [LARGE SCALE GENOMIC DNA]</scope>
    <source>
        <strain evidence="3">IGH-CR14</strain>
    </source>
</reference>
<feature type="region of interest" description="Disordered" evidence="1">
    <location>
        <begin position="1"/>
        <end position="47"/>
    </location>
</feature>
<dbReference type="EMBL" id="GG665204">
    <property type="protein sequence ID" value="KNG76791.1"/>
    <property type="molecule type" value="Genomic_DNA"/>
</dbReference>
<dbReference type="AlphaFoldDB" id="A0A0L1IAV1"/>
<reference evidence="3" key="1">
    <citation type="submission" date="2015-07" db="EMBL/GenBank/DDBJ databases">
        <title>Annotation of Plasmodium falciparum IGH-CR14.</title>
        <authorList>
            <consortium name="The Broad Institute Genome Sequencing Platform"/>
            <person name="Volkman S.K."/>
            <person name="Neafsey D.E."/>
            <person name="Dash A.P."/>
            <person name="Chitnis C.E."/>
            <person name="Hartl D.L."/>
            <person name="Young S.K."/>
            <person name="Zeng Q."/>
            <person name="Koehrsen M."/>
            <person name="Alvarado L."/>
            <person name="Berlin A."/>
            <person name="Borenstein D."/>
            <person name="Chapman S.B."/>
            <person name="Chen Z."/>
            <person name="Engels R."/>
            <person name="Freedman E."/>
            <person name="Gellesch M."/>
            <person name="Goldberg J."/>
            <person name="Griggs A."/>
            <person name="Gujja S."/>
            <person name="Heilman E.R."/>
            <person name="Heiman D.I."/>
            <person name="Howarth C."/>
            <person name="Jen D."/>
            <person name="Larson L."/>
            <person name="Mehta T."/>
            <person name="Neiman D."/>
            <person name="Park D."/>
            <person name="Pearson M."/>
            <person name="Roberts A."/>
            <person name="Saif S."/>
            <person name="Shea T."/>
            <person name="Shenoy N."/>
            <person name="Sisk P."/>
            <person name="Stolte C."/>
            <person name="Sykes S."/>
            <person name="Walk T."/>
            <person name="White J."/>
            <person name="Yandava C."/>
            <person name="Haas B."/>
            <person name="Henn M.R."/>
            <person name="Nusbaum C."/>
            <person name="Birren B."/>
        </authorList>
    </citation>
    <scope>NUCLEOTIDE SEQUENCE [LARGE SCALE GENOMIC DNA]</scope>
    <source>
        <strain evidence="3">IGH-CR14</strain>
    </source>
</reference>
<sequence>QPATYGQPHPSFKQLPHSRTTQPIPKTSPTQRPQHPIPPYPSEGQQNIAHNIKLIKDNNIMNLKTIAYSTHQSQGQNHPELHNKNLTNKPTDPLKNLKDAELSDNESSDNEKSKKTLRGKKN</sequence>
<gene>
    <name evidence="2" type="ORF">PFMG_02762</name>
</gene>
<name>A0A0L1IAV1_PLAFA</name>
<feature type="region of interest" description="Disordered" evidence="1">
    <location>
        <begin position="66"/>
        <end position="122"/>
    </location>
</feature>
<evidence type="ECO:0000256" key="1">
    <source>
        <dbReference type="SAM" id="MobiDB-lite"/>
    </source>
</evidence>
<protein>
    <submittedName>
        <fullName evidence="2">Uncharacterized protein</fullName>
    </submittedName>
</protein>
<feature type="compositionally biased region" description="Polar residues" evidence="1">
    <location>
        <begin position="66"/>
        <end position="77"/>
    </location>
</feature>
<evidence type="ECO:0000313" key="2">
    <source>
        <dbReference type="EMBL" id="KNG76791.1"/>
    </source>
</evidence>
<feature type="compositionally biased region" description="Polar residues" evidence="1">
    <location>
        <begin position="17"/>
        <end position="33"/>
    </location>
</feature>
<evidence type="ECO:0000313" key="3">
    <source>
        <dbReference type="Proteomes" id="UP000054562"/>
    </source>
</evidence>
<proteinExistence type="predicted"/>